<dbReference type="EMBL" id="JACHLR010000013">
    <property type="protein sequence ID" value="MBB4859666.1"/>
    <property type="molecule type" value="Genomic_DNA"/>
</dbReference>
<sequence length="59" mass="6520">MSRAREAIPVAELLDEVEVFVIDHCQRGGEQDEPLPFDQQPKHVQAAIALAAALKELPE</sequence>
<accession>A0A7W7KBX8</accession>
<dbReference type="Proteomes" id="UP000555448">
    <property type="component" value="Unassembled WGS sequence"/>
</dbReference>
<dbReference type="RefSeq" id="WP_184246989.1">
    <property type="nucleotide sequence ID" value="NZ_JACHLR010000013.1"/>
</dbReference>
<proteinExistence type="predicted"/>
<dbReference type="AlphaFoldDB" id="A0A7W7KBX8"/>
<evidence type="ECO:0000313" key="1">
    <source>
        <dbReference type="EMBL" id="MBB4859666.1"/>
    </source>
</evidence>
<evidence type="ECO:0000313" key="2">
    <source>
        <dbReference type="Proteomes" id="UP000555448"/>
    </source>
</evidence>
<reference evidence="1 2" key="1">
    <citation type="submission" date="2020-08" db="EMBL/GenBank/DDBJ databases">
        <title>Functional genomics of gut bacteria from endangered species of beetles.</title>
        <authorList>
            <person name="Carlos-Shanley C."/>
        </authorList>
    </citation>
    <scope>NUCLEOTIDE SEQUENCE [LARGE SCALE GENOMIC DNA]</scope>
    <source>
        <strain evidence="1 2">S00245</strain>
    </source>
</reference>
<name>A0A7W7KBX8_9SPHN</name>
<keyword evidence="2" id="KW-1185">Reference proteome</keyword>
<comment type="caution">
    <text evidence="1">The sequence shown here is derived from an EMBL/GenBank/DDBJ whole genome shotgun (WGS) entry which is preliminary data.</text>
</comment>
<gene>
    <name evidence="1" type="ORF">HNO88_002995</name>
</gene>
<organism evidence="1 2">
    <name type="scientific">Novosphingobium chloroacetimidivorans</name>
    <dbReference type="NCBI Taxonomy" id="1428314"/>
    <lineage>
        <taxon>Bacteria</taxon>
        <taxon>Pseudomonadati</taxon>
        <taxon>Pseudomonadota</taxon>
        <taxon>Alphaproteobacteria</taxon>
        <taxon>Sphingomonadales</taxon>
        <taxon>Sphingomonadaceae</taxon>
        <taxon>Novosphingobium</taxon>
    </lineage>
</organism>
<protein>
    <submittedName>
        <fullName evidence="1">Uncharacterized protein</fullName>
    </submittedName>
</protein>